<dbReference type="GO" id="GO:0042176">
    <property type="term" value="P:regulation of protein catabolic process"/>
    <property type="evidence" value="ECO:0007669"/>
    <property type="project" value="InterPro"/>
</dbReference>
<dbReference type="InterPro" id="IPR016643">
    <property type="entry name" value="26S_Psome_Rpn1"/>
</dbReference>
<dbReference type="InterPro" id="IPR002015">
    <property type="entry name" value="Proteasome/cyclosome_rpt"/>
</dbReference>
<dbReference type="AlphaFoldDB" id="A0A9C7PTR3"/>
<dbReference type="OrthoDB" id="10252509at2759"/>
<evidence type="ECO:0000256" key="2">
    <source>
        <dbReference type="ARBA" id="ARBA00022737"/>
    </source>
</evidence>
<evidence type="ECO:0000259" key="6">
    <source>
        <dbReference type="Pfam" id="PF18051"/>
    </source>
</evidence>
<dbReference type="Gene3D" id="1.25.10.10">
    <property type="entry name" value="Leucine-rich Repeat Variant"/>
    <property type="match status" value="1"/>
</dbReference>
<feature type="domain" description="RPN1 N-terminal" evidence="5">
    <location>
        <begin position="49"/>
        <end position="352"/>
    </location>
</feature>
<feature type="domain" description="26S proteasome non-ATPase regulatory subunit RPN1 C-terminal" evidence="6">
    <location>
        <begin position="882"/>
        <end position="935"/>
    </location>
</feature>
<dbReference type="PIRSF" id="PIRSF015965">
    <property type="entry name" value="26S_Psome_Rpn1"/>
    <property type="match status" value="1"/>
</dbReference>
<keyword evidence="2" id="KW-0677">Repeat</keyword>
<accession>A0A9C7PTR3</accession>
<dbReference type="InterPro" id="IPR041433">
    <property type="entry name" value="RPN1_C"/>
</dbReference>
<keyword evidence="3" id="KW-0647">Proteasome</keyword>
<sequence length="941" mass="103946">MVQNQNNTNDSLPNSRPDKKTENNVKKESTNNEVGELSEEDRQLKEEFDLLAERVQDSDQAVQKLALETLKSEIRSSTSSMTSLPKPLKFMSQHYEPLKTFFQTMVDGDNKKALADILSVLSMTMAPEDSLDCLHFKLLGTQENPESWGHEYVRHLAGEISQEYERRILAEVQESGMDDIMSMVKQIVPFLLSSNAEPEACDLLYEVDQLKSLVDYAEEANFERICLYLVSSADYVPEPDVSDMLKVACSIYRKLGRSTHAMRVATRLGDMELIRNIYQNDPEKDALGNVVAVRTQLALDLASRNIFLEEETDEDLKSWMGNTRLYEFYLSLAKDLDVMEPKTPEDIYKSHLVDGIGRLGLNSNLDSARQNLAATFVNAFANLGFGKDKLLMDEESRWVFRNKDHGMMSATASYGALMLWDIDSGLAELDKYMYASEEYVQAGALLGIGIVSSSIRNEVDPALALLSEHVENPRSSSIRIGAILGLGFAYAGTCRMEIQELLIPIVADASAPLDTVCFAALSLGLVFQGSADEELVSTLIQSLLDRDLANWENESMIRLLPLSLAMLYTGRRNGTEAVIEAIQAQIPGVPGRVAARLVSIFGSAGSGDVLKVQEFLNICGLHSSHSEGTDDEATTSEEISSGNVPPSAGHESRTSSSTEIQSERLPKDKKDEKELLDEQIAACLGIAAIAMREDIGTEMAFRIYGHLLQYGEPSVRKIVPLSLGLLSVSYPRLQVMDLLSKLSHDNDREVAYAAIMALGIIGAGTNHARIASLLRQLSAFYAKDASGLFAVRIAQGILHMGKGLITLSPMDNERFSMYPNAFCGLFTIIYLCCVSQHTLLNKHHYLLYLLLLAARPRMLYTVDEEMKPLLVPVRVGQAVDIVGQAGRPKSITGFQTHTTPVLIAGGERAELATEEYIAVAPNLEGLVVLVKNPHYVKMEDI</sequence>
<dbReference type="Proteomes" id="UP001061958">
    <property type="component" value="Unassembled WGS sequence"/>
</dbReference>
<dbReference type="EMBL" id="BQMJ01000014">
    <property type="protein sequence ID" value="GJQ10245.1"/>
    <property type="molecule type" value="Genomic_DNA"/>
</dbReference>
<dbReference type="InterPro" id="IPR040892">
    <property type="entry name" value="RPN1_N"/>
</dbReference>
<protein>
    <recommendedName>
        <fullName evidence="9">26S proteasome regulatory subunit</fullName>
    </recommendedName>
</protein>
<dbReference type="GO" id="GO:0008540">
    <property type="term" value="C:proteasome regulatory particle, base subcomplex"/>
    <property type="evidence" value="ECO:0007669"/>
    <property type="project" value="TreeGrafter"/>
</dbReference>
<evidence type="ECO:0000259" key="5">
    <source>
        <dbReference type="Pfam" id="PF17781"/>
    </source>
</evidence>
<evidence type="ECO:0000256" key="4">
    <source>
        <dbReference type="SAM" id="MobiDB-lite"/>
    </source>
</evidence>
<dbReference type="Pfam" id="PF17781">
    <property type="entry name" value="RPN1_RPN2_N"/>
    <property type="match status" value="1"/>
</dbReference>
<evidence type="ECO:0000313" key="7">
    <source>
        <dbReference type="EMBL" id="GJQ10245.1"/>
    </source>
</evidence>
<comment type="similarity">
    <text evidence="1">Belongs to the proteasome subunit S2 family.</text>
</comment>
<dbReference type="Pfam" id="PF18051">
    <property type="entry name" value="RPN1_C"/>
    <property type="match status" value="1"/>
</dbReference>
<dbReference type="InterPro" id="IPR011989">
    <property type="entry name" value="ARM-like"/>
</dbReference>
<feature type="compositionally biased region" description="Polar residues" evidence="4">
    <location>
        <begin position="1"/>
        <end position="14"/>
    </location>
</feature>
<feature type="region of interest" description="Disordered" evidence="4">
    <location>
        <begin position="626"/>
        <end position="671"/>
    </location>
</feature>
<dbReference type="PANTHER" id="PTHR10943:SF1">
    <property type="entry name" value="26S PROTEASOME NON-ATPASE REGULATORY SUBUNIT 2"/>
    <property type="match status" value="1"/>
</dbReference>
<dbReference type="GO" id="GO:0005634">
    <property type="term" value="C:nucleus"/>
    <property type="evidence" value="ECO:0007669"/>
    <property type="project" value="TreeGrafter"/>
</dbReference>
<evidence type="ECO:0008006" key="9">
    <source>
        <dbReference type="Google" id="ProtNLM"/>
    </source>
</evidence>
<reference evidence="7" key="2">
    <citation type="submission" date="2022-01" db="EMBL/GenBank/DDBJ databases">
        <authorList>
            <person name="Hirooka S."/>
            <person name="Miyagishima S.Y."/>
        </authorList>
    </citation>
    <scope>NUCLEOTIDE SEQUENCE</scope>
    <source>
        <strain evidence="7">NBRC 102759</strain>
    </source>
</reference>
<organism evidence="7 8">
    <name type="scientific">Galdieria partita</name>
    <dbReference type="NCBI Taxonomy" id="83374"/>
    <lineage>
        <taxon>Eukaryota</taxon>
        <taxon>Rhodophyta</taxon>
        <taxon>Bangiophyceae</taxon>
        <taxon>Galdieriales</taxon>
        <taxon>Galdieriaceae</taxon>
        <taxon>Galdieria</taxon>
    </lineage>
</organism>
<gene>
    <name evidence="7" type="ORF">GpartN1_g2036.t1</name>
</gene>
<feature type="compositionally biased region" description="Basic and acidic residues" evidence="4">
    <location>
        <begin position="16"/>
        <end position="30"/>
    </location>
</feature>
<evidence type="ECO:0000256" key="1">
    <source>
        <dbReference type="ARBA" id="ARBA00005460"/>
    </source>
</evidence>
<dbReference type="SUPFAM" id="SSF48371">
    <property type="entry name" value="ARM repeat"/>
    <property type="match status" value="1"/>
</dbReference>
<dbReference type="InterPro" id="IPR016024">
    <property type="entry name" value="ARM-type_fold"/>
</dbReference>
<dbReference type="GO" id="GO:0030234">
    <property type="term" value="F:enzyme regulator activity"/>
    <property type="evidence" value="ECO:0007669"/>
    <property type="project" value="InterPro"/>
</dbReference>
<proteinExistence type="inferred from homology"/>
<comment type="caution">
    <text evidence="7">The sequence shown here is derived from an EMBL/GenBank/DDBJ whole genome shotgun (WGS) entry which is preliminary data.</text>
</comment>
<evidence type="ECO:0000256" key="3">
    <source>
        <dbReference type="ARBA" id="ARBA00022942"/>
    </source>
</evidence>
<keyword evidence="8" id="KW-1185">Reference proteome</keyword>
<dbReference type="GO" id="GO:0034515">
    <property type="term" value="C:proteasome storage granule"/>
    <property type="evidence" value="ECO:0007669"/>
    <property type="project" value="TreeGrafter"/>
</dbReference>
<feature type="compositionally biased region" description="Basic and acidic residues" evidence="4">
    <location>
        <begin position="661"/>
        <end position="671"/>
    </location>
</feature>
<dbReference type="GO" id="GO:0043161">
    <property type="term" value="P:proteasome-mediated ubiquitin-dependent protein catabolic process"/>
    <property type="evidence" value="ECO:0007669"/>
    <property type="project" value="TreeGrafter"/>
</dbReference>
<name>A0A9C7PTR3_9RHOD</name>
<feature type="region of interest" description="Disordered" evidence="4">
    <location>
        <begin position="1"/>
        <end position="41"/>
    </location>
</feature>
<evidence type="ECO:0000313" key="8">
    <source>
        <dbReference type="Proteomes" id="UP001061958"/>
    </source>
</evidence>
<reference evidence="7" key="1">
    <citation type="journal article" date="2022" name="Proc. Natl. Acad. Sci. U.S.A.">
        <title>Life cycle and functional genomics of the unicellular red alga Galdieria for elucidating algal and plant evolution and industrial use.</title>
        <authorList>
            <person name="Hirooka S."/>
            <person name="Itabashi T."/>
            <person name="Ichinose T.M."/>
            <person name="Onuma R."/>
            <person name="Fujiwara T."/>
            <person name="Yamashita S."/>
            <person name="Jong L.W."/>
            <person name="Tomita R."/>
            <person name="Iwane A.H."/>
            <person name="Miyagishima S.Y."/>
        </authorList>
    </citation>
    <scope>NUCLEOTIDE SEQUENCE</scope>
    <source>
        <strain evidence="7">NBRC 102759</strain>
    </source>
</reference>
<dbReference type="Pfam" id="PF01851">
    <property type="entry name" value="PC_rep"/>
    <property type="match status" value="2"/>
</dbReference>
<dbReference type="PANTHER" id="PTHR10943">
    <property type="entry name" value="26S PROTEASOME NON-ATPASE REGULATORY SUBUNIT"/>
    <property type="match status" value="1"/>
</dbReference>